<comment type="caution">
    <text evidence="1">The sequence shown here is derived from an EMBL/GenBank/DDBJ whole genome shotgun (WGS) entry which is preliminary data.</text>
</comment>
<organism evidence="1">
    <name type="scientific">Talaromyces marneffei PM1</name>
    <dbReference type="NCBI Taxonomy" id="1077442"/>
    <lineage>
        <taxon>Eukaryota</taxon>
        <taxon>Fungi</taxon>
        <taxon>Dikarya</taxon>
        <taxon>Ascomycota</taxon>
        <taxon>Pezizomycotina</taxon>
        <taxon>Eurotiomycetes</taxon>
        <taxon>Eurotiomycetidae</taxon>
        <taxon>Eurotiales</taxon>
        <taxon>Trichocomaceae</taxon>
        <taxon>Talaromyces</taxon>
        <taxon>Talaromyces sect. Talaromyces</taxon>
    </lineage>
</organism>
<dbReference type="HOGENOM" id="CLU_2198764_0_0_1"/>
<reference evidence="1" key="2">
    <citation type="journal article" date="2014" name="PLoS Genet.">
        <title>Signature gene expression reveals novel clues to the molecular mechanisms of dimorphic transition in Penicillium marneffei.</title>
        <authorList>
            <person name="Yang E."/>
            <person name="Wang G."/>
            <person name="Cai J."/>
            <person name="Woo P.C."/>
            <person name="Lau S.K."/>
            <person name="Yuen K.-Y."/>
            <person name="Chow W.-N."/>
            <person name="Lin X."/>
        </authorList>
    </citation>
    <scope>NUCLEOTIDE SEQUENCE</scope>
    <source>
        <strain evidence="1">PM1</strain>
    </source>
</reference>
<dbReference type="AlphaFoldDB" id="A0A093X9D1"/>
<protein>
    <submittedName>
        <fullName evidence="1">Uncharacterized protein</fullName>
    </submittedName>
</protein>
<proteinExistence type="predicted"/>
<gene>
    <name evidence="1" type="ORF">GQ26_0530350</name>
</gene>
<name>A0A093X9D1_TALMA</name>
<dbReference type="EMBL" id="JPOX01000053">
    <property type="protein sequence ID" value="KFX41838.1"/>
    <property type="molecule type" value="Genomic_DNA"/>
</dbReference>
<reference key="1">
    <citation type="journal article" date="2014" name="PLoS Genet.">
        <title>Signature Gene Expression Reveals Novel Clues to the Molecular Mechanisms of Dimorphic Transition in Penicillium marneffei.</title>
        <authorList>
            <person name="Yang E."/>
            <person name="Wang G."/>
            <person name="Cai J."/>
            <person name="Woo P.C."/>
            <person name="Lau S.K."/>
            <person name="Yuen K.-Y."/>
            <person name="Chow W.-N."/>
            <person name="Lin X."/>
        </authorList>
    </citation>
    <scope>NUCLEOTIDE SEQUENCE [LARGE SCALE GENOMIC DNA]</scope>
    <source>
        <strain>PM1</strain>
    </source>
</reference>
<sequence length="108" mass="12556">MDSNSSVDEPPWRNAKRMETFQPISSTLPVRYQPACPLRSWSLPMPDIFISRTLFASRLERNSYQNFIASVDPVTIPMPNPWILQDSKNEVLYRSSSKEIYFFAEPLI</sequence>
<accession>A0A093X9D1</accession>
<evidence type="ECO:0000313" key="1">
    <source>
        <dbReference type="EMBL" id="KFX41838.1"/>
    </source>
</evidence>